<evidence type="ECO:0000256" key="1">
    <source>
        <dbReference type="SAM" id="MobiDB-lite"/>
    </source>
</evidence>
<dbReference type="Proteomes" id="UP001364617">
    <property type="component" value="Unassembled WGS sequence"/>
</dbReference>
<protein>
    <submittedName>
        <fullName evidence="2">Uncharacterized protein</fullName>
    </submittedName>
</protein>
<name>A0AAN9HHD9_9TELE</name>
<comment type="caution">
    <text evidence="2">The sequence shown here is derived from an EMBL/GenBank/DDBJ whole genome shotgun (WGS) entry which is preliminary data.</text>
</comment>
<keyword evidence="3" id="KW-1185">Reference proteome</keyword>
<sequence>MENSEKDEMENSEKDEMENSEKEICAAVTKMEEGEGERRIYVAQTAISRVGSTRKSFTDKQGQTSIEIRSPSTKRAGHHTQVVQTGSDGKGLQTELNEDSSGRETPSISQIDDGENEQ</sequence>
<evidence type="ECO:0000313" key="2">
    <source>
        <dbReference type="EMBL" id="KAK7175596.1"/>
    </source>
</evidence>
<accession>A0AAN9HHD9</accession>
<gene>
    <name evidence="2" type="ORF">R3I93_002505</name>
</gene>
<feature type="region of interest" description="Disordered" evidence="1">
    <location>
        <begin position="50"/>
        <end position="118"/>
    </location>
</feature>
<feature type="compositionally biased region" description="Polar residues" evidence="1">
    <location>
        <begin position="50"/>
        <end position="73"/>
    </location>
</feature>
<evidence type="ECO:0000313" key="3">
    <source>
        <dbReference type="Proteomes" id="UP001364617"/>
    </source>
</evidence>
<feature type="region of interest" description="Disordered" evidence="1">
    <location>
        <begin position="1"/>
        <end position="23"/>
    </location>
</feature>
<dbReference type="AlphaFoldDB" id="A0AAN9HHD9"/>
<proteinExistence type="predicted"/>
<organism evidence="2 3">
    <name type="scientific">Phoxinus phoxinus</name>
    <name type="common">Eurasian minnow</name>
    <dbReference type="NCBI Taxonomy" id="58324"/>
    <lineage>
        <taxon>Eukaryota</taxon>
        <taxon>Metazoa</taxon>
        <taxon>Chordata</taxon>
        <taxon>Craniata</taxon>
        <taxon>Vertebrata</taxon>
        <taxon>Euteleostomi</taxon>
        <taxon>Actinopterygii</taxon>
        <taxon>Neopterygii</taxon>
        <taxon>Teleostei</taxon>
        <taxon>Ostariophysi</taxon>
        <taxon>Cypriniformes</taxon>
        <taxon>Leuciscidae</taxon>
        <taxon>Phoxininae</taxon>
        <taxon>Phoxinus</taxon>
    </lineage>
</organism>
<dbReference type="EMBL" id="JAYKXH010000002">
    <property type="protein sequence ID" value="KAK7175596.1"/>
    <property type="molecule type" value="Genomic_DNA"/>
</dbReference>
<reference evidence="2 3" key="1">
    <citation type="submission" date="2024-02" db="EMBL/GenBank/DDBJ databases">
        <title>Chromosome-level genome assembly of the Eurasian Minnow (Phoxinus phoxinus).</title>
        <authorList>
            <person name="Oriowo T.O."/>
            <person name="Martin S."/>
            <person name="Stange M."/>
            <person name="Chrysostomakis Y."/>
            <person name="Brown T."/>
            <person name="Winkler S."/>
            <person name="Kukowka S."/>
            <person name="Myers E.W."/>
            <person name="Bohne A."/>
        </authorList>
    </citation>
    <scope>NUCLEOTIDE SEQUENCE [LARGE SCALE GENOMIC DNA]</scope>
    <source>
        <strain evidence="2">ZFMK-TIS-60720</strain>
        <tissue evidence="2">Whole Organism</tissue>
    </source>
</reference>